<evidence type="ECO:0000313" key="3">
    <source>
        <dbReference type="WBParaSite" id="OFLC_0001118501-mRNA-1"/>
    </source>
</evidence>
<accession>A0A183HUM3</accession>
<dbReference type="AlphaFoldDB" id="A0A183HUM3"/>
<reference evidence="1 2" key="2">
    <citation type="submission" date="2018-11" db="EMBL/GenBank/DDBJ databases">
        <authorList>
            <consortium name="Pathogen Informatics"/>
        </authorList>
    </citation>
    <scope>NUCLEOTIDE SEQUENCE [LARGE SCALE GENOMIC DNA]</scope>
</reference>
<dbReference type="EMBL" id="UZAJ01015826">
    <property type="protein sequence ID" value="VDO74503.1"/>
    <property type="molecule type" value="Genomic_DNA"/>
</dbReference>
<keyword evidence="2" id="KW-1185">Reference proteome</keyword>
<dbReference type="Gene3D" id="1.10.357.50">
    <property type="match status" value="1"/>
</dbReference>
<organism evidence="3">
    <name type="scientific">Onchocerca flexuosa</name>
    <dbReference type="NCBI Taxonomy" id="387005"/>
    <lineage>
        <taxon>Eukaryota</taxon>
        <taxon>Metazoa</taxon>
        <taxon>Ecdysozoa</taxon>
        <taxon>Nematoda</taxon>
        <taxon>Chromadorea</taxon>
        <taxon>Rhabditida</taxon>
        <taxon>Spirurina</taxon>
        <taxon>Spiruromorpha</taxon>
        <taxon>Filarioidea</taxon>
        <taxon>Onchocercidae</taxon>
        <taxon>Onchocerca</taxon>
    </lineage>
</organism>
<evidence type="ECO:0000313" key="1">
    <source>
        <dbReference type="EMBL" id="VDO74503.1"/>
    </source>
</evidence>
<dbReference type="STRING" id="387005.A0A183HUM3"/>
<proteinExistence type="predicted"/>
<dbReference type="WBParaSite" id="OFLC_0001118501-mRNA-1">
    <property type="protein sequence ID" value="OFLC_0001118501-mRNA-1"/>
    <property type="gene ID" value="OFLC_0001118501"/>
</dbReference>
<dbReference type="Proteomes" id="UP000267606">
    <property type="component" value="Unassembled WGS sequence"/>
</dbReference>
<gene>
    <name evidence="1" type="ORF">OFLC_LOCUS11184</name>
</gene>
<name>A0A183HUM3_9BILA</name>
<evidence type="ECO:0000313" key="2">
    <source>
        <dbReference type="Proteomes" id="UP000267606"/>
    </source>
</evidence>
<sequence>MLGMAFLEIDAISLVNDKPLIERSELMRLFDKFVKIIKSETANWALKTVEKEFANIEELRSNILEDEFEHYYTHLPHILYSIVNDQVLKVSENRKLNRIKYFD</sequence>
<reference evidence="3" key="1">
    <citation type="submission" date="2016-06" db="UniProtKB">
        <authorList>
            <consortium name="WormBaseParasite"/>
        </authorList>
    </citation>
    <scope>IDENTIFICATION</scope>
</reference>
<protein>
    <submittedName>
        <fullName evidence="1 3">Uncharacterized protein</fullName>
    </submittedName>
</protein>